<dbReference type="PANTHER" id="PTHR11757:SF19">
    <property type="entry name" value="PROLYL ENDOPEPTIDASE-LIKE"/>
    <property type="match status" value="1"/>
</dbReference>
<reference evidence="7 8" key="1">
    <citation type="submission" date="2020-06" db="EMBL/GenBank/DDBJ databases">
        <authorList>
            <person name="Chanama M."/>
        </authorList>
    </citation>
    <scope>NUCLEOTIDE SEQUENCE [LARGE SCALE GENOMIC DNA]</scope>
    <source>
        <strain evidence="7 8">TBRC6557</strain>
    </source>
</reference>
<dbReference type="SUPFAM" id="SSF50993">
    <property type="entry name" value="Peptidase/esterase 'gauge' domain"/>
    <property type="match status" value="1"/>
</dbReference>
<dbReference type="InterPro" id="IPR051543">
    <property type="entry name" value="Serine_Peptidase_S9A"/>
</dbReference>
<keyword evidence="2" id="KW-0645">Protease</keyword>
<evidence type="ECO:0000313" key="8">
    <source>
        <dbReference type="Proteomes" id="UP000546126"/>
    </source>
</evidence>
<evidence type="ECO:0000256" key="1">
    <source>
        <dbReference type="ARBA" id="ARBA00005228"/>
    </source>
</evidence>
<evidence type="ECO:0000259" key="6">
    <source>
        <dbReference type="Pfam" id="PF02897"/>
    </source>
</evidence>
<evidence type="ECO:0000313" key="7">
    <source>
        <dbReference type="EMBL" id="NUW43982.1"/>
    </source>
</evidence>
<gene>
    <name evidence="7" type="ORF">HT134_28215</name>
</gene>
<dbReference type="Proteomes" id="UP000546126">
    <property type="component" value="Unassembled WGS sequence"/>
</dbReference>
<dbReference type="GO" id="GO:0004252">
    <property type="term" value="F:serine-type endopeptidase activity"/>
    <property type="evidence" value="ECO:0007669"/>
    <property type="project" value="InterPro"/>
</dbReference>
<dbReference type="AlphaFoldDB" id="A0A7Y6MDJ9"/>
<evidence type="ECO:0000259" key="5">
    <source>
        <dbReference type="Pfam" id="PF00326"/>
    </source>
</evidence>
<dbReference type="SUPFAM" id="SSF53474">
    <property type="entry name" value="alpha/beta-Hydrolases"/>
    <property type="match status" value="1"/>
</dbReference>
<dbReference type="Gene3D" id="3.40.50.1820">
    <property type="entry name" value="alpha/beta hydrolase"/>
    <property type="match status" value="1"/>
</dbReference>
<dbReference type="GO" id="GO:0006508">
    <property type="term" value="P:proteolysis"/>
    <property type="evidence" value="ECO:0007669"/>
    <property type="project" value="UniProtKB-KW"/>
</dbReference>
<dbReference type="Gene3D" id="2.130.10.120">
    <property type="entry name" value="Prolyl oligopeptidase, N-terminal domain"/>
    <property type="match status" value="1"/>
</dbReference>
<keyword evidence="3" id="KW-0378">Hydrolase</keyword>
<keyword evidence="8" id="KW-1185">Reference proteome</keyword>
<comment type="similarity">
    <text evidence="1">Belongs to the peptidase S9A family.</text>
</comment>
<dbReference type="Pfam" id="PF00326">
    <property type="entry name" value="Peptidase_S9"/>
    <property type="match status" value="1"/>
</dbReference>
<dbReference type="PANTHER" id="PTHR11757">
    <property type="entry name" value="PROTEASE FAMILY S9A OLIGOPEPTIDASE"/>
    <property type="match status" value="1"/>
</dbReference>
<proteinExistence type="inferred from homology"/>
<protein>
    <submittedName>
        <fullName evidence="7">S9 family peptidase</fullName>
    </submittedName>
</protein>
<dbReference type="Pfam" id="PF02897">
    <property type="entry name" value="Peptidase_S9_N"/>
    <property type="match status" value="1"/>
</dbReference>
<evidence type="ECO:0000256" key="4">
    <source>
        <dbReference type="ARBA" id="ARBA00022825"/>
    </source>
</evidence>
<feature type="domain" description="Peptidase S9 prolyl oligopeptidase catalytic" evidence="5">
    <location>
        <begin position="536"/>
        <end position="744"/>
    </location>
</feature>
<accession>A0A7Y6MDJ9</accession>
<dbReference type="EMBL" id="JABWGO010000007">
    <property type="protein sequence ID" value="NUW43982.1"/>
    <property type="molecule type" value="Genomic_DNA"/>
</dbReference>
<sequence>MPNPPEWRRRVVPHRVGFTRLAAPLSARAVFVKLPGHRRITAEHRLAHVSSETQATTPPVAKKVPTERIHHGDTVIDEYAWLADKDDPDTVAYLEAENAYLKEHTTHLGDLQERLFQEIKGRVQETDLSVPSRKGGWWYFSRTEEGKQYAVSCRVPATGETPPEIKPGERLDQEQVLLDGNELAGDSEFFSVGVSTVSPDGTMLAYSTDYKGAERFTLRFKNLVTGEVLADEIEDIFYGGSWSSDGSTFFYTRVDDAWRPYQVYRHTLGTRDDVLVYEESDERYWVGVSLTRSEKYIVLGAGSKITSEVRILDAADPTGEFRVVRPRTVGVEYGVEHAGDFFYVLHNENAVNFELATAPLDDPGTWTPLIAHRDDTRLLEIDAFEGHAVVHFRRDGLTGIRVLPYGESGDGWRARAEAAAGASAYEIEFPEPLYDVSPAGNPEFTTGRLRLGYTSMVTPSSVYDYDLTSRELILLKRRAVLGGYDPDDYEQFREWATAEDGTRVPISLVKRKDTATPAPTVLYGYGSYETSIDPGFSVPRLSLLDRGFVFAVAHVRGGGELGRRWYEDGKLTRKRNTFTDFVAAARHLKQAGWSGRVVARGGSAGGLLMGAAANLAPEEFAGVVAEVPFVDALNTILDPSLPLTVIEWDEWGDPLHNADVYAYMKSYTPYENVDGRAYPPILAITSLNDTRVLYHEPAKWIARLRATAAGGPFLLKTEMGAGHGGRSGRYDAWREEAFTLSWIIERGTEELGAEERDAEGSAA</sequence>
<feature type="domain" description="Peptidase S9A N-terminal" evidence="6">
    <location>
        <begin position="58"/>
        <end position="477"/>
    </location>
</feature>
<evidence type="ECO:0000256" key="2">
    <source>
        <dbReference type="ARBA" id="ARBA00022670"/>
    </source>
</evidence>
<organism evidence="7 8">
    <name type="scientific">Nonomuraea rhodomycinica</name>
    <dbReference type="NCBI Taxonomy" id="1712872"/>
    <lineage>
        <taxon>Bacteria</taxon>
        <taxon>Bacillati</taxon>
        <taxon>Actinomycetota</taxon>
        <taxon>Actinomycetes</taxon>
        <taxon>Streptosporangiales</taxon>
        <taxon>Streptosporangiaceae</taxon>
        <taxon>Nonomuraea</taxon>
    </lineage>
</organism>
<name>A0A7Y6MDJ9_9ACTN</name>
<comment type="caution">
    <text evidence="7">The sequence shown here is derived from an EMBL/GenBank/DDBJ whole genome shotgun (WGS) entry which is preliminary data.</text>
</comment>
<dbReference type="InterPro" id="IPR029058">
    <property type="entry name" value="AB_hydrolase_fold"/>
</dbReference>
<dbReference type="PRINTS" id="PR00862">
    <property type="entry name" value="PROLIGOPTASE"/>
</dbReference>
<keyword evidence="4" id="KW-0720">Serine protease</keyword>
<dbReference type="InterPro" id="IPR002470">
    <property type="entry name" value="Peptidase_S9A"/>
</dbReference>
<evidence type="ECO:0000256" key="3">
    <source>
        <dbReference type="ARBA" id="ARBA00022801"/>
    </source>
</evidence>
<dbReference type="InterPro" id="IPR001375">
    <property type="entry name" value="Peptidase_S9_cat"/>
</dbReference>
<dbReference type="InterPro" id="IPR023302">
    <property type="entry name" value="Pept_S9A_N"/>
</dbReference>